<dbReference type="AlphaFoldDB" id="A0A239F055"/>
<proteinExistence type="predicted"/>
<dbReference type="EMBL" id="FZOT01000003">
    <property type="protein sequence ID" value="SNS49673.1"/>
    <property type="molecule type" value="Genomic_DNA"/>
</dbReference>
<evidence type="ECO:0000313" key="1">
    <source>
        <dbReference type="EMBL" id="SNS49673.1"/>
    </source>
</evidence>
<evidence type="ECO:0000313" key="2">
    <source>
        <dbReference type="Proteomes" id="UP000198284"/>
    </source>
</evidence>
<sequence length="76" mass="8382">MSMVDVLRARALIWQTELAMPGLNPCNTSRLQVPSTKKSRSEVLELCFPTYGHMENMANAVAKGARSTGAMIDVER</sequence>
<reference evidence="1 2" key="1">
    <citation type="submission" date="2017-06" db="EMBL/GenBank/DDBJ databases">
        <authorList>
            <person name="Kim H.J."/>
            <person name="Triplett B.A."/>
        </authorList>
    </citation>
    <scope>NUCLEOTIDE SEQUENCE [LARGE SCALE GENOMIC DNA]</scope>
    <source>
        <strain evidence="1 2">U15</strain>
    </source>
</reference>
<dbReference type="Gene3D" id="3.40.50.360">
    <property type="match status" value="1"/>
</dbReference>
<dbReference type="InterPro" id="IPR029039">
    <property type="entry name" value="Flavoprotein-like_sf"/>
</dbReference>
<accession>A0A239F055</accession>
<dbReference type="Proteomes" id="UP000198284">
    <property type="component" value="Unassembled WGS sequence"/>
</dbReference>
<protein>
    <submittedName>
        <fullName evidence="1">Uncharacterized protein</fullName>
    </submittedName>
</protein>
<keyword evidence="2" id="KW-1185">Reference proteome</keyword>
<organism evidence="1 2">
    <name type="scientific">Noviherbaspirillum humi</name>
    <dbReference type="NCBI Taxonomy" id="1688639"/>
    <lineage>
        <taxon>Bacteria</taxon>
        <taxon>Pseudomonadati</taxon>
        <taxon>Pseudomonadota</taxon>
        <taxon>Betaproteobacteria</taxon>
        <taxon>Burkholderiales</taxon>
        <taxon>Oxalobacteraceae</taxon>
        <taxon>Noviherbaspirillum</taxon>
    </lineage>
</organism>
<gene>
    <name evidence="1" type="ORF">SAMN06265795_10382</name>
</gene>
<name>A0A239F055_9BURK</name>